<dbReference type="EMBL" id="ABWL02000005">
    <property type="protein sequence ID" value="EFE09714.1"/>
    <property type="molecule type" value="Genomic_DNA"/>
</dbReference>
<dbReference type="Proteomes" id="UP000003880">
    <property type="component" value="Unassembled WGS sequence"/>
</dbReference>
<accession>D4B952</accession>
<dbReference type="InterPro" id="IPR051310">
    <property type="entry name" value="MCP_chemotaxis"/>
</dbReference>
<protein>
    <submittedName>
        <fullName evidence="10">Methyl-accepting chemotaxis protein signaling domain protein</fullName>
    </submittedName>
</protein>
<feature type="domain" description="Methyl-accepting transducer" evidence="8">
    <location>
        <begin position="136"/>
        <end position="365"/>
    </location>
</feature>
<proteinExistence type="inferred from homology"/>
<feature type="transmembrane region" description="Helical" evidence="7">
    <location>
        <begin position="58"/>
        <end position="77"/>
    </location>
</feature>
<evidence type="ECO:0000256" key="2">
    <source>
        <dbReference type="ARBA" id="ARBA00022481"/>
    </source>
</evidence>
<dbReference type="InterPro" id="IPR003660">
    <property type="entry name" value="HAMP_dom"/>
</dbReference>
<dbReference type="GO" id="GO:0004888">
    <property type="term" value="F:transmembrane signaling receptor activity"/>
    <property type="evidence" value="ECO:0007669"/>
    <property type="project" value="TreeGrafter"/>
</dbReference>
<name>D4B952_9ENTR</name>
<dbReference type="GO" id="GO:0005886">
    <property type="term" value="C:plasma membrane"/>
    <property type="evidence" value="ECO:0007669"/>
    <property type="project" value="UniProtKB-SubCell"/>
</dbReference>
<evidence type="ECO:0000259" key="9">
    <source>
        <dbReference type="PROSITE" id="PS50885"/>
    </source>
</evidence>
<dbReference type="PROSITE" id="PS50111">
    <property type="entry name" value="CHEMOTAXIS_TRANSDUC_2"/>
    <property type="match status" value="1"/>
</dbReference>
<gene>
    <name evidence="10" type="ORF">CIT292_06990</name>
</gene>
<keyword evidence="7" id="KW-0472">Membrane</keyword>
<evidence type="ECO:0000259" key="8">
    <source>
        <dbReference type="PROSITE" id="PS50111"/>
    </source>
</evidence>
<dbReference type="AlphaFoldDB" id="D4B952"/>
<comment type="similarity">
    <text evidence="5">Belongs to the methyl-accepting chemotaxis (MCP) protein family.</text>
</comment>
<dbReference type="CDD" id="cd11386">
    <property type="entry name" value="MCP_signal"/>
    <property type="match status" value="1"/>
</dbReference>
<evidence type="ECO:0000256" key="5">
    <source>
        <dbReference type="ARBA" id="ARBA00029447"/>
    </source>
</evidence>
<evidence type="ECO:0000256" key="7">
    <source>
        <dbReference type="SAM" id="Phobius"/>
    </source>
</evidence>
<dbReference type="GO" id="GO:0007165">
    <property type="term" value="P:signal transduction"/>
    <property type="evidence" value="ECO:0007669"/>
    <property type="project" value="UniProtKB-KW"/>
</dbReference>
<evidence type="ECO:0000256" key="4">
    <source>
        <dbReference type="ARBA" id="ARBA00023224"/>
    </source>
</evidence>
<dbReference type="SMART" id="SM00283">
    <property type="entry name" value="MA"/>
    <property type="match status" value="1"/>
</dbReference>
<keyword evidence="7" id="KW-1133">Transmembrane helix</keyword>
<evidence type="ECO:0000256" key="6">
    <source>
        <dbReference type="PROSITE-ProRule" id="PRU00284"/>
    </source>
</evidence>
<dbReference type="eggNOG" id="COG0840">
    <property type="taxonomic scope" value="Bacteria"/>
</dbReference>
<feature type="domain" description="HAMP" evidence="9">
    <location>
        <begin position="79"/>
        <end position="131"/>
    </location>
</feature>
<dbReference type="PANTHER" id="PTHR43531">
    <property type="entry name" value="PROTEIN ICFG"/>
    <property type="match status" value="1"/>
</dbReference>
<evidence type="ECO:0000256" key="1">
    <source>
        <dbReference type="ARBA" id="ARBA00004429"/>
    </source>
</evidence>
<feature type="transmembrane region" description="Helical" evidence="7">
    <location>
        <begin position="33"/>
        <end position="52"/>
    </location>
</feature>
<keyword evidence="3" id="KW-0145">Chemotaxis</keyword>
<keyword evidence="2" id="KW-0488">Methylation</keyword>
<sequence>MAFCIADAIKNNIHVIFLVNRVKMLNDISVRTFIVLFLVITAVALNVVEIIFSAGADIIVATNTVSLLSLLCLWWYMTKYLVMPINTVKRSIEEVTSGNLAISIPEFGNNCAGRLIPGINSLSSNISTLVNEIRISSQTAMTLSEQLAERSAELSVKTEQQSGALMQTAANMDEIAVNTRNNADNTQIASARATMATQCARQGGELMVQVATNMRSITECAEQMTEIITLIDGIAFQTNILALNAAVEAARAGEHGKGFSVVAGEVRMLAHRSADAAKNIKQLIAQTHQNVQQGAAIVREAEKNMQDIVGGAGQLNQLMGEILTTTQEQEKGIIRITHALAELENVTQSNAIMVDELSDSSGILKNQVIDLQSRTHQFRLSNTPEPAIRQRA</sequence>
<evidence type="ECO:0000256" key="3">
    <source>
        <dbReference type="ARBA" id="ARBA00022500"/>
    </source>
</evidence>
<dbReference type="Pfam" id="PF00015">
    <property type="entry name" value="MCPsignal"/>
    <property type="match status" value="1"/>
</dbReference>
<organism evidence="10 11">
    <name type="scientific">Citrobacter youngae ATCC 29220</name>
    <dbReference type="NCBI Taxonomy" id="500640"/>
    <lineage>
        <taxon>Bacteria</taxon>
        <taxon>Pseudomonadati</taxon>
        <taxon>Pseudomonadota</taxon>
        <taxon>Gammaproteobacteria</taxon>
        <taxon>Enterobacterales</taxon>
        <taxon>Enterobacteriaceae</taxon>
        <taxon>Citrobacter</taxon>
        <taxon>Citrobacter freundii complex</taxon>
    </lineage>
</organism>
<evidence type="ECO:0000313" key="11">
    <source>
        <dbReference type="Proteomes" id="UP000003880"/>
    </source>
</evidence>
<dbReference type="InterPro" id="IPR004089">
    <property type="entry name" value="MCPsignal_dom"/>
</dbReference>
<dbReference type="PANTHER" id="PTHR43531:SF14">
    <property type="entry name" value="METHYL-ACCEPTING CHEMOTAXIS PROTEIN I-RELATED"/>
    <property type="match status" value="1"/>
</dbReference>
<reference evidence="10 11" key="1">
    <citation type="submission" date="2010-02" db="EMBL/GenBank/DDBJ databases">
        <authorList>
            <person name="Weinstock G."/>
            <person name="Sodergren E."/>
            <person name="Clifton S."/>
            <person name="Fulton L."/>
            <person name="Fulton B."/>
            <person name="Courtney L."/>
            <person name="Fronick C."/>
            <person name="Harrison M."/>
            <person name="Strong C."/>
            <person name="Farmer C."/>
            <person name="Delahaunty K."/>
            <person name="Markovic C."/>
            <person name="Hall O."/>
            <person name="Minx P."/>
            <person name="Tomlinson C."/>
            <person name="Mitreva M."/>
            <person name="Nelson J."/>
            <person name="Hou S."/>
            <person name="Wollam A."/>
            <person name="Pepin K.H."/>
            <person name="Johnson M."/>
            <person name="Bhonagiri V."/>
            <person name="Zhang X."/>
            <person name="Suruliraj S."/>
            <person name="Warren W."/>
            <person name="Chinwalla A."/>
            <person name="Mardis E.R."/>
            <person name="Wilson R.K."/>
        </authorList>
    </citation>
    <scope>NUCLEOTIDE SEQUENCE [LARGE SCALE GENOMIC DNA]</scope>
    <source>
        <strain evidence="10 11">ATCC 29220</strain>
    </source>
</reference>
<comment type="caution">
    <text evidence="10">The sequence shown here is derived from an EMBL/GenBank/DDBJ whole genome shotgun (WGS) entry which is preliminary data.</text>
</comment>
<dbReference type="PROSITE" id="PS50885">
    <property type="entry name" value="HAMP"/>
    <property type="match status" value="1"/>
</dbReference>
<keyword evidence="7" id="KW-0812">Transmembrane</keyword>
<dbReference type="Gene3D" id="1.10.287.950">
    <property type="entry name" value="Methyl-accepting chemotaxis protein"/>
    <property type="match status" value="1"/>
</dbReference>
<dbReference type="SUPFAM" id="SSF58104">
    <property type="entry name" value="Methyl-accepting chemotaxis protein (MCP) signaling domain"/>
    <property type="match status" value="1"/>
</dbReference>
<evidence type="ECO:0000313" key="10">
    <source>
        <dbReference type="EMBL" id="EFE09714.1"/>
    </source>
</evidence>
<dbReference type="FunFam" id="1.10.287.950:FF:000001">
    <property type="entry name" value="Methyl-accepting chemotaxis sensory transducer"/>
    <property type="match status" value="1"/>
</dbReference>
<comment type="subcellular location">
    <subcellularLocation>
        <location evidence="1">Cell inner membrane</location>
        <topology evidence="1">Multi-pass membrane protein</topology>
    </subcellularLocation>
</comment>
<dbReference type="GO" id="GO:0006935">
    <property type="term" value="P:chemotaxis"/>
    <property type="evidence" value="ECO:0007669"/>
    <property type="project" value="UniProtKB-KW"/>
</dbReference>
<keyword evidence="4 6" id="KW-0807">Transducer</keyword>
<dbReference type="HOGENOM" id="CLU_000445_107_18_6"/>